<protein>
    <submittedName>
        <fullName evidence="2">Flavin reductase</fullName>
    </submittedName>
</protein>
<keyword evidence="3" id="KW-1185">Reference proteome</keyword>
<evidence type="ECO:0000313" key="3">
    <source>
        <dbReference type="Proteomes" id="UP000276542"/>
    </source>
</evidence>
<evidence type="ECO:0000313" key="2">
    <source>
        <dbReference type="EMBL" id="RJS44824.1"/>
    </source>
</evidence>
<dbReference type="GO" id="GO:0016646">
    <property type="term" value="F:oxidoreductase activity, acting on the CH-NH group of donors, NAD or NADP as acceptor"/>
    <property type="evidence" value="ECO:0007669"/>
    <property type="project" value="UniProtKB-ARBA"/>
</dbReference>
<evidence type="ECO:0000259" key="1">
    <source>
        <dbReference type="SMART" id="SM00903"/>
    </source>
</evidence>
<dbReference type="SUPFAM" id="SSF50475">
    <property type="entry name" value="FMN-binding split barrel"/>
    <property type="match status" value="1"/>
</dbReference>
<dbReference type="Proteomes" id="UP000276542">
    <property type="component" value="Unassembled WGS sequence"/>
</dbReference>
<gene>
    <name evidence="2" type="ORF">D4739_00250</name>
</gene>
<dbReference type="Pfam" id="PF01613">
    <property type="entry name" value="Flavin_Reduct"/>
    <property type="match status" value="1"/>
</dbReference>
<name>A0A3A5H9W9_9ACTN</name>
<dbReference type="InterPro" id="IPR002563">
    <property type="entry name" value="Flavin_Rdtase-like_dom"/>
</dbReference>
<feature type="domain" description="Flavin reductase like" evidence="1">
    <location>
        <begin position="23"/>
        <end position="168"/>
    </location>
</feature>
<proteinExistence type="predicted"/>
<comment type="caution">
    <text evidence="2">The sequence shown here is derived from an EMBL/GenBank/DDBJ whole genome shotgun (WGS) entry which is preliminary data.</text>
</comment>
<dbReference type="Gene3D" id="2.30.110.10">
    <property type="entry name" value="Electron Transport, Fmn-binding Protein, Chain A"/>
    <property type="match status" value="1"/>
</dbReference>
<dbReference type="GO" id="GO:0010181">
    <property type="term" value="F:FMN binding"/>
    <property type="evidence" value="ECO:0007669"/>
    <property type="project" value="InterPro"/>
</dbReference>
<dbReference type="OrthoDB" id="3394673at2"/>
<dbReference type="EMBL" id="QYRP01000002">
    <property type="protein sequence ID" value="RJS44824.1"/>
    <property type="molecule type" value="Genomic_DNA"/>
</dbReference>
<organism evidence="2 3">
    <name type="scientific">Nocardioides cavernaquae</name>
    <dbReference type="NCBI Taxonomy" id="2321396"/>
    <lineage>
        <taxon>Bacteria</taxon>
        <taxon>Bacillati</taxon>
        <taxon>Actinomycetota</taxon>
        <taxon>Actinomycetes</taxon>
        <taxon>Propionibacteriales</taxon>
        <taxon>Nocardioidaceae</taxon>
        <taxon>Nocardioides</taxon>
    </lineage>
</organism>
<dbReference type="AlphaFoldDB" id="A0A3A5H9W9"/>
<accession>A0A3A5H9W9</accession>
<dbReference type="SMART" id="SM00903">
    <property type="entry name" value="Flavin_Reduct"/>
    <property type="match status" value="1"/>
</dbReference>
<dbReference type="RefSeq" id="WP_120058591.1">
    <property type="nucleotide sequence ID" value="NZ_QYRP01000002.1"/>
</dbReference>
<sequence length="170" mass="18300">MTIHSEHPFLEPHSSRDAARRLRGRLGGTVSLWTSGSGADRAGLTVSSLMVAAGEPAYVVGLVDPDSDLRDTVEESGAAVVQLLRWEHRQLADMFAGLTPAPGGAFKQAEFVDTAWGPRLSDATSWAGASLESITELGWSAQVVMRLDEIHLGDEPDPLVHRRGRYLSPS</sequence>
<reference evidence="3" key="1">
    <citation type="submission" date="2018-09" db="EMBL/GenBank/DDBJ databases">
        <authorList>
            <person name="Zhu H."/>
        </authorList>
    </citation>
    <scope>NUCLEOTIDE SEQUENCE [LARGE SCALE GENOMIC DNA]</scope>
    <source>
        <strain evidence="3">K1W22B-1</strain>
    </source>
</reference>
<dbReference type="InterPro" id="IPR012349">
    <property type="entry name" value="Split_barrel_FMN-bd"/>
</dbReference>